<keyword evidence="3" id="KW-0449">Lipoprotein</keyword>
<evidence type="ECO:0000256" key="1">
    <source>
        <dbReference type="ARBA" id="ARBA00022707"/>
    </source>
</evidence>
<dbReference type="GO" id="GO:1904153">
    <property type="term" value="P:negative regulation of retrograde protein transport, ER to cytosol"/>
    <property type="evidence" value="ECO:0007669"/>
    <property type="project" value="TreeGrafter"/>
</dbReference>
<feature type="compositionally biased region" description="Basic and acidic residues" evidence="4">
    <location>
        <begin position="189"/>
        <end position="198"/>
    </location>
</feature>
<evidence type="ECO:0000313" key="5">
    <source>
        <dbReference type="EnsemblMetazoa" id="ACUA003350-PA"/>
    </source>
</evidence>
<dbReference type="EMBL" id="AXCM01000640">
    <property type="status" value="NOT_ANNOTATED_CDS"/>
    <property type="molecule type" value="Genomic_DNA"/>
</dbReference>
<proteinExistence type="predicted"/>
<evidence type="ECO:0000313" key="6">
    <source>
        <dbReference type="Proteomes" id="UP000075883"/>
    </source>
</evidence>
<sequence>MSNDADDYEQSELVYEVQTEEIVEEFVLTDKESFDYLYKTVPEIEQCIAKEPESVNENNICEVKNVADECYFLPETERCDEILLSDDQEHREIQDADEQEQSEEIGFNDPVEDLTDNGKEISPAFEESESFSKSISSTSVKDVMPKSCKNPSEVRRQQQREAAERRRIEQETRGIKDPDKVRRQQQRAMEQERREQEASRMGGQQPTLKFSSLFVRA</sequence>
<evidence type="ECO:0000256" key="4">
    <source>
        <dbReference type="SAM" id="MobiDB-lite"/>
    </source>
</evidence>
<name>A0A182LW23_9DIPT</name>
<dbReference type="GO" id="GO:1904240">
    <property type="term" value="P:negative regulation of VCP-NPL4-UFD1 AAA ATPase complex assembly"/>
    <property type="evidence" value="ECO:0007669"/>
    <property type="project" value="TreeGrafter"/>
</dbReference>
<dbReference type="InterPro" id="IPR055366">
    <property type="entry name" value="SVIP_metazoa"/>
</dbReference>
<reference evidence="6" key="1">
    <citation type="submission" date="2013-09" db="EMBL/GenBank/DDBJ databases">
        <title>The Genome Sequence of Anopheles culicifacies species A.</title>
        <authorList>
            <consortium name="The Broad Institute Genomics Platform"/>
            <person name="Neafsey D.E."/>
            <person name="Besansky N."/>
            <person name="Howell P."/>
            <person name="Walton C."/>
            <person name="Young S.K."/>
            <person name="Zeng Q."/>
            <person name="Gargeya S."/>
            <person name="Fitzgerald M."/>
            <person name="Haas B."/>
            <person name="Abouelleil A."/>
            <person name="Allen A.W."/>
            <person name="Alvarado L."/>
            <person name="Arachchi H.M."/>
            <person name="Berlin A.M."/>
            <person name="Chapman S.B."/>
            <person name="Gainer-Dewar J."/>
            <person name="Goldberg J."/>
            <person name="Griggs A."/>
            <person name="Gujja S."/>
            <person name="Hansen M."/>
            <person name="Howarth C."/>
            <person name="Imamovic A."/>
            <person name="Ireland A."/>
            <person name="Larimer J."/>
            <person name="McCowan C."/>
            <person name="Murphy C."/>
            <person name="Pearson M."/>
            <person name="Poon T.W."/>
            <person name="Priest M."/>
            <person name="Roberts A."/>
            <person name="Saif S."/>
            <person name="Shea T."/>
            <person name="Sisk P."/>
            <person name="Sykes S."/>
            <person name="Wortman J."/>
            <person name="Nusbaum C."/>
            <person name="Birren B."/>
        </authorList>
    </citation>
    <scope>NUCLEOTIDE SEQUENCE [LARGE SCALE GENOMIC DNA]</scope>
    <source>
        <strain evidence="6">A-37</strain>
    </source>
</reference>
<dbReference type="PANTHER" id="PTHR35269:SF1">
    <property type="entry name" value="SMALL VCP_P97-INTERACTING PROTEIN"/>
    <property type="match status" value="1"/>
</dbReference>
<dbReference type="AlphaFoldDB" id="A0A182LW23"/>
<dbReference type="STRING" id="139723.A0A182LW23"/>
<keyword evidence="2" id="KW-0564">Palmitate</keyword>
<keyword evidence="1" id="KW-0519">Myristate</keyword>
<evidence type="ECO:0000256" key="2">
    <source>
        <dbReference type="ARBA" id="ARBA00023139"/>
    </source>
</evidence>
<dbReference type="GO" id="GO:1904293">
    <property type="term" value="P:negative regulation of ERAD pathway"/>
    <property type="evidence" value="ECO:0007669"/>
    <property type="project" value="TreeGrafter"/>
</dbReference>
<protein>
    <submittedName>
        <fullName evidence="5">Uncharacterized protein</fullName>
    </submittedName>
</protein>
<accession>A0A182LW23</accession>
<feature type="compositionally biased region" description="Low complexity" evidence="4">
    <location>
        <begin position="120"/>
        <end position="139"/>
    </location>
</feature>
<dbReference type="VEuPathDB" id="VectorBase:ACUA003350"/>
<dbReference type="PANTHER" id="PTHR35269">
    <property type="entry name" value="SMALL VCP/P97-INTERACTING PROTEIN"/>
    <property type="match status" value="1"/>
</dbReference>
<dbReference type="GO" id="GO:0010508">
    <property type="term" value="P:positive regulation of autophagy"/>
    <property type="evidence" value="ECO:0007669"/>
    <property type="project" value="TreeGrafter"/>
</dbReference>
<organism evidence="5 6">
    <name type="scientific">Anopheles culicifacies</name>
    <dbReference type="NCBI Taxonomy" id="139723"/>
    <lineage>
        <taxon>Eukaryota</taxon>
        <taxon>Metazoa</taxon>
        <taxon>Ecdysozoa</taxon>
        <taxon>Arthropoda</taxon>
        <taxon>Hexapoda</taxon>
        <taxon>Insecta</taxon>
        <taxon>Pterygota</taxon>
        <taxon>Neoptera</taxon>
        <taxon>Endopterygota</taxon>
        <taxon>Diptera</taxon>
        <taxon>Nematocera</taxon>
        <taxon>Culicoidea</taxon>
        <taxon>Culicidae</taxon>
        <taxon>Anophelinae</taxon>
        <taxon>Anopheles</taxon>
        <taxon>culicifacies species complex</taxon>
    </lineage>
</organism>
<feature type="region of interest" description="Disordered" evidence="4">
    <location>
        <begin position="87"/>
        <end position="217"/>
    </location>
</feature>
<dbReference type="Pfam" id="PF15811">
    <property type="entry name" value="SVIP"/>
    <property type="match status" value="1"/>
</dbReference>
<dbReference type="GO" id="GO:0005789">
    <property type="term" value="C:endoplasmic reticulum membrane"/>
    <property type="evidence" value="ECO:0007669"/>
    <property type="project" value="TreeGrafter"/>
</dbReference>
<dbReference type="EnsemblMetazoa" id="ACUA003350-RA">
    <property type="protein sequence ID" value="ACUA003350-PA"/>
    <property type="gene ID" value="ACUA003350"/>
</dbReference>
<evidence type="ECO:0000256" key="3">
    <source>
        <dbReference type="ARBA" id="ARBA00023288"/>
    </source>
</evidence>
<reference evidence="5" key="2">
    <citation type="submission" date="2020-05" db="UniProtKB">
        <authorList>
            <consortium name="EnsemblMetazoa"/>
        </authorList>
    </citation>
    <scope>IDENTIFICATION</scope>
    <source>
        <strain evidence="5">A-37</strain>
    </source>
</reference>
<feature type="compositionally biased region" description="Basic and acidic residues" evidence="4">
    <location>
        <begin position="152"/>
        <end position="182"/>
    </location>
</feature>
<dbReference type="Proteomes" id="UP000075883">
    <property type="component" value="Unassembled WGS sequence"/>
</dbReference>
<keyword evidence="6" id="KW-1185">Reference proteome</keyword>
<dbReference type="InterPro" id="IPR031632">
    <property type="entry name" value="SVIP"/>
</dbReference>